<comment type="similarity">
    <text evidence="8 9">Belongs to the TonB-dependent receptor family.</text>
</comment>
<keyword evidence="4 8" id="KW-0812">Transmembrane</keyword>
<feature type="domain" description="TonB-dependent receptor-like beta-barrel" evidence="11">
    <location>
        <begin position="258"/>
        <end position="715"/>
    </location>
</feature>
<organism evidence="13 14">
    <name type="scientific">Neoasaia chiangmaiensis</name>
    <dbReference type="NCBI Taxonomy" id="320497"/>
    <lineage>
        <taxon>Bacteria</taxon>
        <taxon>Pseudomonadati</taxon>
        <taxon>Pseudomonadota</taxon>
        <taxon>Alphaproteobacteria</taxon>
        <taxon>Acetobacterales</taxon>
        <taxon>Acetobacteraceae</taxon>
        <taxon>Neoasaia</taxon>
    </lineage>
</organism>
<dbReference type="Pfam" id="PF00593">
    <property type="entry name" value="TonB_dep_Rec_b-barrel"/>
    <property type="match status" value="1"/>
</dbReference>
<dbReference type="SUPFAM" id="SSF56935">
    <property type="entry name" value="Porins"/>
    <property type="match status" value="1"/>
</dbReference>
<keyword evidence="14" id="KW-1185">Reference proteome</keyword>
<dbReference type="Gene3D" id="2.40.170.20">
    <property type="entry name" value="TonB-dependent receptor, beta-barrel domain"/>
    <property type="match status" value="1"/>
</dbReference>
<evidence type="ECO:0000256" key="5">
    <source>
        <dbReference type="ARBA" id="ARBA00023077"/>
    </source>
</evidence>
<evidence type="ECO:0000256" key="7">
    <source>
        <dbReference type="ARBA" id="ARBA00023237"/>
    </source>
</evidence>
<keyword evidence="5 9" id="KW-0798">TonB box</keyword>
<evidence type="ECO:0000313" key="14">
    <source>
        <dbReference type="Proteomes" id="UP000188604"/>
    </source>
</evidence>
<dbReference type="InterPro" id="IPR000531">
    <property type="entry name" value="Beta-barrel_TonB"/>
</dbReference>
<gene>
    <name evidence="13" type="ORF">A0U93_13845</name>
</gene>
<dbReference type="Pfam" id="PF07715">
    <property type="entry name" value="Plug"/>
    <property type="match status" value="1"/>
</dbReference>
<comment type="subcellular location">
    <subcellularLocation>
        <location evidence="1 8">Cell outer membrane</location>
        <topology evidence="1 8">Multi-pass membrane protein</topology>
    </subcellularLocation>
</comment>
<name>A0A1U9KVA8_9PROT</name>
<evidence type="ECO:0000256" key="2">
    <source>
        <dbReference type="ARBA" id="ARBA00022448"/>
    </source>
</evidence>
<dbReference type="GO" id="GO:0009279">
    <property type="term" value="C:cell outer membrane"/>
    <property type="evidence" value="ECO:0007669"/>
    <property type="project" value="UniProtKB-SubCell"/>
</dbReference>
<evidence type="ECO:0000256" key="3">
    <source>
        <dbReference type="ARBA" id="ARBA00022452"/>
    </source>
</evidence>
<dbReference type="Proteomes" id="UP000188604">
    <property type="component" value="Chromosome"/>
</dbReference>
<dbReference type="AlphaFoldDB" id="A0A1U9KVA8"/>
<evidence type="ECO:0000259" key="12">
    <source>
        <dbReference type="Pfam" id="PF07715"/>
    </source>
</evidence>
<reference evidence="13 14" key="1">
    <citation type="submission" date="2016-03" db="EMBL/GenBank/DDBJ databases">
        <title>Acetic acid bacteria sequencing.</title>
        <authorList>
            <person name="Brandt J."/>
            <person name="Jakob F."/>
            <person name="Vogel R.F."/>
        </authorList>
    </citation>
    <scope>NUCLEOTIDE SEQUENCE [LARGE SCALE GENOMIC DNA]</scope>
    <source>
        <strain evidence="13 14">NBRC 101099</strain>
    </source>
</reference>
<protein>
    <submittedName>
        <fullName evidence="13">TonB-dependent receptor</fullName>
    </submittedName>
</protein>
<keyword evidence="13" id="KW-0675">Receptor</keyword>
<sequence length="765" mass="84205">MMGSTAPTDEMKSEHLEVHASRHGQAGGGMMIKEDAPKSRSTVTAEYISKQTPGLNPMQLIEMLPGVNTTSTDPLGLSGGQMSMRGLNQTQIGFTLEGFPINDIGSYAVYPQEIVDSENLRTINVAQGSADLDSPHISATGGSVDMYLRDPAEHFGGTVDGSYGSYNARRIFGRVDTGYIGHSNLKGFVSFSAATEHSWRGPGGQNKLHGETKWIDSWGDGNVVSFSLVGNQSRGVLFPTTSLEKFQQLGIYNTYSATWDKNNPNSSANGNYYQLHRNPFTNIYASAPSTFKLTDNLTLTETPYFWYGNGNGGGAYNTYLSGYQYGATRENGSIGQYNASNTKSMLLYNPSNTQTYRPGAVTKLTLHTGINRLMVGYWFEYSKQAQTGPYSLIDPENGRPYDELGGGQNLVLANGQTAEYRDTLTQTRIHTMFIDDSISLLHDRLTIDGGLKYTVVNRQGHNMLPDTSTGPYINGSWQEPLPAVAIRYRINNENQLFASSTTNFRIPQNSSLYDSGTYYKNGGYGTKANPNVKPEVSISEEFGWRYQGPTVMSSLTYFHYNFTNRLYTQVVVPPDNPGAYYSRSINGGGSHADGVDFEIGTRPILYHLRPYFSAEYVNARTDSNVSAGGSSSDFVFSKGKFAPQTPKYQFGFHLDYDDGHLFAGYGLKYVAKQYSTFVNDQQIPDYLTMNVNAGYRFRNVGPFKAPTLRLNIQNITDRHYLGFVNGTAANAYRARGVYGSNLNGSSTTFLVASPFFVTGSASVDF</sequence>
<keyword evidence="2 8" id="KW-0813">Transport</keyword>
<dbReference type="STRING" id="320497.A0U93_13845"/>
<accession>A0A1U9KVA8</accession>
<evidence type="ECO:0000256" key="6">
    <source>
        <dbReference type="ARBA" id="ARBA00023136"/>
    </source>
</evidence>
<dbReference type="InterPro" id="IPR036942">
    <property type="entry name" value="Beta-barrel_TonB_sf"/>
</dbReference>
<feature type="region of interest" description="Disordered" evidence="10">
    <location>
        <begin position="1"/>
        <end position="30"/>
    </location>
</feature>
<evidence type="ECO:0000259" key="11">
    <source>
        <dbReference type="Pfam" id="PF00593"/>
    </source>
</evidence>
<evidence type="ECO:0000256" key="4">
    <source>
        <dbReference type="ARBA" id="ARBA00022692"/>
    </source>
</evidence>
<keyword evidence="7 8" id="KW-0998">Cell outer membrane</keyword>
<dbReference type="Gene3D" id="2.170.130.10">
    <property type="entry name" value="TonB-dependent receptor, plug domain"/>
    <property type="match status" value="1"/>
</dbReference>
<keyword evidence="6 8" id="KW-0472">Membrane</keyword>
<proteinExistence type="inferred from homology"/>
<evidence type="ECO:0000256" key="8">
    <source>
        <dbReference type="PROSITE-ProRule" id="PRU01360"/>
    </source>
</evidence>
<feature type="domain" description="TonB-dependent receptor plug" evidence="12">
    <location>
        <begin position="33"/>
        <end position="132"/>
    </location>
</feature>
<dbReference type="InterPro" id="IPR037066">
    <property type="entry name" value="Plug_dom_sf"/>
</dbReference>
<evidence type="ECO:0000256" key="10">
    <source>
        <dbReference type="SAM" id="MobiDB-lite"/>
    </source>
</evidence>
<dbReference type="InterPro" id="IPR012910">
    <property type="entry name" value="Plug_dom"/>
</dbReference>
<dbReference type="InterPro" id="IPR039426">
    <property type="entry name" value="TonB-dep_rcpt-like"/>
</dbReference>
<keyword evidence="3 8" id="KW-1134">Transmembrane beta strand</keyword>
<evidence type="ECO:0000256" key="9">
    <source>
        <dbReference type="RuleBase" id="RU003357"/>
    </source>
</evidence>
<evidence type="ECO:0000313" key="13">
    <source>
        <dbReference type="EMBL" id="AQS89550.1"/>
    </source>
</evidence>
<feature type="compositionally biased region" description="Basic and acidic residues" evidence="10">
    <location>
        <begin position="9"/>
        <end position="20"/>
    </location>
</feature>
<dbReference type="EMBL" id="CP014691">
    <property type="protein sequence ID" value="AQS89550.1"/>
    <property type="molecule type" value="Genomic_DNA"/>
</dbReference>
<dbReference type="PROSITE" id="PS52016">
    <property type="entry name" value="TONB_DEPENDENT_REC_3"/>
    <property type="match status" value="1"/>
</dbReference>
<dbReference type="KEGG" id="nch:A0U93_13845"/>
<evidence type="ECO:0000256" key="1">
    <source>
        <dbReference type="ARBA" id="ARBA00004571"/>
    </source>
</evidence>